<feature type="compositionally biased region" description="Basic and acidic residues" evidence="1">
    <location>
        <begin position="171"/>
        <end position="182"/>
    </location>
</feature>
<dbReference type="RefSeq" id="WP_233051734.1">
    <property type="nucleotide sequence ID" value="NZ_JAIMJA010000004.1"/>
</dbReference>
<dbReference type="SMART" id="SM00530">
    <property type="entry name" value="HTH_XRE"/>
    <property type="match status" value="1"/>
</dbReference>
<evidence type="ECO:0000259" key="2">
    <source>
        <dbReference type="PROSITE" id="PS50943"/>
    </source>
</evidence>
<dbReference type="SUPFAM" id="SSF47413">
    <property type="entry name" value="lambda repressor-like DNA-binding domains"/>
    <property type="match status" value="1"/>
</dbReference>
<evidence type="ECO:0000313" key="3">
    <source>
        <dbReference type="EMBL" id="MCE2594154.1"/>
    </source>
</evidence>
<dbReference type="Gene3D" id="1.10.260.40">
    <property type="entry name" value="lambda repressor-like DNA-binding domains"/>
    <property type="match status" value="1"/>
</dbReference>
<dbReference type="CDD" id="cd00093">
    <property type="entry name" value="HTH_XRE"/>
    <property type="match status" value="1"/>
</dbReference>
<accession>A0ABS8W8L9</accession>
<dbReference type="InterPro" id="IPR010982">
    <property type="entry name" value="Lambda_DNA-bd_dom_sf"/>
</dbReference>
<comment type="caution">
    <text evidence="3">The sequence shown here is derived from an EMBL/GenBank/DDBJ whole genome shotgun (WGS) entry which is preliminary data.</text>
</comment>
<feature type="compositionally biased region" description="Polar residues" evidence="1">
    <location>
        <begin position="183"/>
        <end position="196"/>
    </location>
</feature>
<dbReference type="EMBL" id="JAIMJA010000004">
    <property type="protein sequence ID" value="MCE2594154.1"/>
    <property type="molecule type" value="Genomic_DNA"/>
</dbReference>
<dbReference type="PROSITE" id="PS50943">
    <property type="entry name" value="HTH_CROC1"/>
    <property type="match status" value="1"/>
</dbReference>
<dbReference type="Proteomes" id="UP001201273">
    <property type="component" value="Unassembled WGS sequence"/>
</dbReference>
<proteinExistence type="predicted"/>
<dbReference type="InterPro" id="IPR001387">
    <property type="entry name" value="Cro/C1-type_HTH"/>
</dbReference>
<protein>
    <submittedName>
        <fullName evidence="3">Helix-turn-helix domain-containing protein</fullName>
    </submittedName>
</protein>
<organism evidence="3 4">
    <name type="scientific">Motilimonas cestriensis</name>
    <dbReference type="NCBI Taxonomy" id="2742685"/>
    <lineage>
        <taxon>Bacteria</taxon>
        <taxon>Pseudomonadati</taxon>
        <taxon>Pseudomonadota</taxon>
        <taxon>Gammaproteobacteria</taxon>
        <taxon>Alteromonadales</taxon>
        <taxon>Alteromonadales genera incertae sedis</taxon>
        <taxon>Motilimonas</taxon>
    </lineage>
</organism>
<evidence type="ECO:0000256" key="1">
    <source>
        <dbReference type="SAM" id="MobiDB-lite"/>
    </source>
</evidence>
<reference evidence="3 4" key="1">
    <citation type="journal article" date="2022" name="Environ. Microbiol. Rep.">
        <title>Eco-phylogenetic analyses reveal divergent evolution of vitamin B12 metabolism in the marine bacterial family 'Psychromonadaceae'.</title>
        <authorList>
            <person name="Jin X."/>
            <person name="Yang Y."/>
            <person name="Cao H."/>
            <person name="Gao B."/>
            <person name="Zhao Z."/>
        </authorList>
    </citation>
    <scope>NUCLEOTIDE SEQUENCE [LARGE SCALE GENOMIC DNA]</scope>
    <source>
        <strain evidence="3 4">MKS20</strain>
    </source>
</reference>
<evidence type="ECO:0000313" key="4">
    <source>
        <dbReference type="Proteomes" id="UP001201273"/>
    </source>
</evidence>
<sequence length="208" mass="23720">MSLVSERLRDVIDDQKLSLKEASIHTKIPYRSLQNYVSGKQLPGAEALIRLHDTFGVDLNWLLTGESQRTMSQNSDLTTEEIDPKLASDITMQLKKSHKMYQQPIVKVAIDTFSKVYNHVCHISDSSERWTSIDKAIGLLKLTYNNSMLERATGDLRESLERGKRKIIEQHGLQDEHHEQSEKNSVNQNFNSSVGQVSGRDIINKKKD</sequence>
<keyword evidence="4" id="KW-1185">Reference proteome</keyword>
<gene>
    <name evidence="3" type="ORF">K6Y31_04930</name>
</gene>
<name>A0ABS8W8L9_9GAMM</name>
<feature type="region of interest" description="Disordered" evidence="1">
    <location>
        <begin position="171"/>
        <end position="208"/>
    </location>
</feature>
<feature type="domain" description="HTH cro/C1-type" evidence="2">
    <location>
        <begin position="8"/>
        <end position="62"/>
    </location>
</feature>